<evidence type="ECO:0000256" key="6">
    <source>
        <dbReference type="ARBA" id="ARBA00023060"/>
    </source>
</evidence>
<reference evidence="9" key="1">
    <citation type="submission" date="2022-01" db="EMBL/GenBank/DDBJ databases">
        <title>Plant Virus Collection isolate.</title>
        <authorList>
            <person name="Knierim D."/>
            <person name="Margaria P."/>
            <person name="Menzel W."/>
            <person name="Winter S."/>
        </authorList>
    </citation>
    <scope>NUCLEOTIDE SEQUENCE</scope>
    <source>
        <strain evidence="9">DSMZ PV-1185</strain>
    </source>
</reference>
<evidence type="ECO:0000256" key="7">
    <source>
        <dbReference type="SAM" id="MobiDB-lite"/>
    </source>
</evidence>
<protein>
    <recommendedName>
        <fullName evidence="3">Capsid protein</fullName>
    </recommendedName>
</protein>
<keyword evidence="4" id="KW-0167">Capsid protein</keyword>
<feature type="domain" description="Icosahedral viral capsid protein S" evidence="8">
    <location>
        <begin position="81"/>
        <end position="247"/>
    </location>
</feature>
<feature type="region of interest" description="Disordered" evidence="7">
    <location>
        <begin position="1"/>
        <end position="44"/>
    </location>
</feature>
<dbReference type="GO" id="GO:0005198">
    <property type="term" value="F:structural molecule activity"/>
    <property type="evidence" value="ECO:0007669"/>
    <property type="project" value="InterPro"/>
</dbReference>
<dbReference type="Pfam" id="PF00729">
    <property type="entry name" value="Viral_coat"/>
    <property type="match status" value="1"/>
</dbReference>
<evidence type="ECO:0000256" key="2">
    <source>
        <dbReference type="ARBA" id="ARBA00007446"/>
    </source>
</evidence>
<dbReference type="GO" id="GO:0039617">
    <property type="term" value="C:T=3 icosahedral viral capsid"/>
    <property type="evidence" value="ECO:0007669"/>
    <property type="project" value="UniProtKB-KW"/>
</dbReference>
<name>A0A8T9JBZ1_9VIRU</name>
<dbReference type="EMBL" id="OM323994">
    <property type="protein sequence ID" value="UOF93197.1"/>
    <property type="molecule type" value="Genomic_RNA"/>
</dbReference>
<organism evidence="9">
    <name type="scientific">Cynosurus mottle virus</name>
    <dbReference type="NCBI Taxonomy" id="2931826"/>
    <lineage>
        <taxon>Viruses</taxon>
        <taxon>Riboviria</taxon>
        <taxon>Orthornavirae</taxon>
        <taxon>Pisuviricota</taxon>
        <taxon>Pisoniviricetes</taxon>
        <taxon>Sobelivirales</taxon>
        <taxon>Solemoviridae</taxon>
        <taxon>Sobemovirus</taxon>
        <taxon>Sobemovirus CNMOV</taxon>
    </lineage>
</organism>
<evidence type="ECO:0000256" key="3">
    <source>
        <dbReference type="ARBA" id="ARBA00018091"/>
    </source>
</evidence>
<proteinExistence type="inferred from homology"/>
<dbReference type="Gene3D" id="2.60.120.20">
    <property type="match status" value="1"/>
</dbReference>
<accession>A0A8T9JBZ1</accession>
<evidence type="ECO:0000256" key="1">
    <source>
        <dbReference type="ARBA" id="ARBA00004328"/>
    </source>
</evidence>
<dbReference type="SUPFAM" id="SSF88633">
    <property type="entry name" value="Positive stranded ssRNA viruses"/>
    <property type="match status" value="1"/>
</dbReference>
<evidence type="ECO:0000256" key="4">
    <source>
        <dbReference type="ARBA" id="ARBA00022561"/>
    </source>
</evidence>
<gene>
    <name evidence="9" type="primary">ORF3</name>
</gene>
<evidence type="ECO:0000256" key="5">
    <source>
        <dbReference type="ARBA" id="ARBA00022844"/>
    </source>
</evidence>
<dbReference type="InterPro" id="IPR000937">
    <property type="entry name" value="Capsid_prot_S-dom_vir"/>
</dbReference>
<comment type="subcellular location">
    <subcellularLocation>
        <location evidence="1">Virion</location>
    </subcellularLocation>
</comment>
<dbReference type="InterPro" id="IPR029053">
    <property type="entry name" value="Viral_coat"/>
</dbReference>
<sequence>MVKKTAPTPGKNRRSNQTGSKSRSRRRARSVERPAGSGSMTAPSAAGYSVKRLPAGLMSVGASHDLGEMVFYLGEFVQPTTTLTAQVYQVTPALFPRLAQLARCWAKYRFLRFEPIYLPSCGTSTTGMVELGFLYSFRDATPTSTEAMTASSGFTTASVWGGKDGASLLSHSSPPPKNSDVVMSAMNCPNQWYNYTSVTPESSEPPALTDTHIPARFIARSDLVVSSENRPGKLWVRVRIVVRDPVNPVDNVSCRQRP</sequence>
<keyword evidence="5" id="KW-0946">Virion</keyword>
<evidence type="ECO:0000313" key="9">
    <source>
        <dbReference type="EMBL" id="UOF93197.1"/>
    </source>
</evidence>
<evidence type="ECO:0000259" key="8">
    <source>
        <dbReference type="Pfam" id="PF00729"/>
    </source>
</evidence>
<comment type="similarity">
    <text evidence="2">Belongs to the icosahedral plant coat protein family.</text>
</comment>
<keyword evidence="6" id="KW-1142">T=3 icosahedral capsid protein</keyword>